<organism evidence="2 3">
    <name type="scientific">Rheinheimera salexigens</name>
    <dbReference type="NCBI Taxonomy" id="1628148"/>
    <lineage>
        <taxon>Bacteria</taxon>
        <taxon>Pseudomonadati</taxon>
        <taxon>Pseudomonadota</taxon>
        <taxon>Gammaproteobacteria</taxon>
        <taxon>Chromatiales</taxon>
        <taxon>Chromatiaceae</taxon>
        <taxon>Rheinheimera</taxon>
    </lineage>
</organism>
<dbReference type="STRING" id="1628148.BI198_09610"/>
<accession>A0A1E7QA61</accession>
<dbReference type="InterPro" id="IPR035996">
    <property type="entry name" value="4pyrrol_Methylase_sf"/>
</dbReference>
<evidence type="ECO:0000259" key="1">
    <source>
        <dbReference type="Pfam" id="PF00590"/>
    </source>
</evidence>
<sequence length="270" mass="30126">MQKGSLVCVGTGMTLGAHISPISRSHIEQADVVFVLVSDGVTEQWISQMNPDVRSLQPFYCEGKSRMETYQQMVDVMLAQVKQQRNVVGAFYGHPGVFAWVPHNAIKQAKKLGFKAYMEPGISAEDCLIADLAIDPGQFGCQHYETSQFMFYKRTIDNAAYLILWQVGVAGDRSLAKFSTGAEYKQLLVQLLAEYYPLQHQVILYEAITLPLQQPRIEYLALADLPLATMDFKTTLVIPPSQKMQLNSALLTRLEALTTAEQVSNATENN</sequence>
<dbReference type="SUPFAM" id="SSF53790">
    <property type="entry name" value="Tetrapyrrole methylase"/>
    <property type="match status" value="1"/>
</dbReference>
<name>A0A1E7QA61_9GAMM</name>
<dbReference type="GO" id="GO:0008168">
    <property type="term" value="F:methyltransferase activity"/>
    <property type="evidence" value="ECO:0007669"/>
    <property type="project" value="InterPro"/>
</dbReference>
<reference evidence="2" key="1">
    <citation type="submission" date="2016-09" db="EMBL/GenBank/DDBJ databases">
        <authorList>
            <person name="Capua I."/>
            <person name="De Benedictis P."/>
            <person name="Joannis T."/>
            <person name="Lombin L.H."/>
            <person name="Cattoli G."/>
        </authorList>
    </citation>
    <scope>NUCLEOTIDE SEQUENCE [LARGE SCALE GENOMIC DNA]</scope>
    <source>
        <strain evidence="2">KH87</strain>
    </source>
</reference>
<dbReference type="CDD" id="cd19916">
    <property type="entry name" value="OphMA_like"/>
    <property type="match status" value="1"/>
</dbReference>
<dbReference type="AlphaFoldDB" id="A0A1E7QA61"/>
<proteinExistence type="predicted"/>
<evidence type="ECO:0000313" key="3">
    <source>
        <dbReference type="Proteomes" id="UP000242258"/>
    </source>
</evidence>
<dbReference type="InterPro" id="IPR014777">
    <property type="entry name" value="4pyrrole_Mease_sub1"/>
</dbReference>
<dbReference type="OrthoDB" id="1459304at2"/>
<evidence type="ECO:0000313" key="2">
    <source>
        <dbReference type="EMBL" id="OEY71037.1"/>
    </source>
</evidence>
<dbReference type="Proteomes" id="UP000242258">
    <property type="component" value="Unassembled WGS sequence"/>
</dbReference>
<keyword evidence="3" id="KW-1185">Reference proteome</keyword>
<feature type="domain" description="Tetrapyrrole methylase" evidence="1">
    <location>
        <begin position="6"/>
        <end position="214"/>
    </location>
</feature>
<dbReference type="InterPro" id="IPR000878">
    <property type="entry name" value="4pyrrol_Mease"/>
</dbReference>
<dbReference type="Gene3D" id="3.40.1010.10">
    <property type="entry name" value="Cobalt-precorrin-4 Transmethylase, Domain 1"/>
    <property type="match status" value="1"/>
</dbReference>
<gene>
    <name evidence="2" type="ORF">BI198_09610</name>
</gene>
<dbReference type="Pfam" id="PF00590">
    <property type="entry name" value="TP_methylase"/>
    <property type="match status" value="1"/>
</dbReference>
<protein>
    <recommendedName>
        <fullName evidence="1">Tetrapyrrole methylase domain-containing protein</fullName>
    </recommendedName>
</protein>
<dbReference type="EMBL" id="MKEK01000001">
    <property type="protein sequence ID" value="OEY71037.1"/>
    <property type="molecule type" value="Genomic_DNA"/>
</dbReference>
<comment type="caution">
    <text evidence="2">The sequence shown here is derived from an EMBL/GenBank/DDBJ whole genome shotgun (WGS) entry which is preliminary data.</text>
</comment>